<evidence type="ECO:0000313" key="8">
    <source>
        <dbReference type="Proteomes" id="UP000034112"/>
    </source>
</evidence>
<proteinExistence type="predicted"/>
<dbReference type="OrthoDB" id="6513042at2759"/>
<gene>
    <name evidence="7" type="ORF">THAR02_09581</name>
</gene>
<dbReference type="EMBL" id="JOKZ01000434">
    <property type="protein sequence ID" value="KKO98317.1"/>
    <property type="molecule type" value="Genomic_DNA"/>
</dbReference>
<evidence type="ECO:0000313" key="7">
    <source>
        <dbReference type="EMBL" id="KKO98317.1"/>
    </source>
</evidence>
<evidence type="ECO:0000256" key="5">
    <source>
        <dbReference type="SAM" id="MobiDB-lite"/>
    </source>
</evidence>
<dbReference type="PANTHER" id="PTHR43788">
    <property type="entry name" value="DNA2/NAM7 HELICASE FAMILY MEMBER"/>
    <property type="match status" value="1"/>
</dbReference>
<evidence type="ECO:0000259" key="6">
    <source>
        <dbReference type="Pfam" id="PF13087"/>
    </source>
</evidence>
<comment type="caution">
    <text evidence="7">The sequence shown here is derived from an EMBL/GenBank/DDBJ whole genome shotgun (WGS) entry which is preliminary data.</text>
</comment>
<keyword evidence="2" id="KW-0378">Hydrolase</keyword>
<feature type="domain" description="DNA2/NAM7 helicase-like C-terminal" evidence="6">
    <location>
        <begin position="14"/>
        <end position="95"/>
    </location>
</feature>
<dbReference type="PANTHER" id="PTHR43788:SF8">
    <property type="entry name" value="DNA-BINDING PROTEIN SMUBP-2"/>
    <property type="match status" value="1"/>
</dbReference>
<keyword evidence="1" id="KW-0547">Nucleotide-binding</keyword>
<dbReference type="Gene3D" id="3.40.50.300">
    <property type="entry name" value="P-loop containing nucleotide triphosphate hydrolases"/>
    <property type="match status" value="1"/>
</dbReference>
<evidence type="ECO:0000256" key="3">
    <source>
        <dbReference type="ARBA" id="ARBA00022806"/>
    </source>
</evidence>
<keyword evidence="4" id="KW-0067">ATP-binding</keyword>
<dbReference type="InterPro" id="IPR041679">
    <property type="entry name" value="DNA2/NAM7-like_C"/>
</dbReference>
<feature type="region of interest" description="Disordered" evidence="5">
    <location>
        <begin position="222"/>
        <end position="241"/>
    </location>
</feature>
<evidence type="ECO:0000256" key="2">
    <source>
        <dbReference type="ARBA" id="ARBA00022801"/>
    </source>
</evidence>
<evidence type="ECO:0000256" key="1">
    <source>
        <dbReference type="ARBA" id="ARBA00022741"/>
    </source>
</evidence>
<organism evidence="7 8">
    <name type="scientific">Trichoderma harzianum</name>
    <name type="common">Hypocrea lixii</name>
    <dbReference type="NCBI Taxonomy" id="5544"/>
    <lineage>
        <taxon>Eukaryota</taxon>
        <taxon>Fungi</taxon>
        <taxon>Dikarya</taxon>
        <taxon>Ascomycota</taxon>
        <taxon>Pezizomycotina</taxon>
        <taxon>Sordariomycetes</taxon>
        <taxon>Hypocreomycetidae</taxon>
        <taxon>Hypocreales</taxon>
        <taxon>Hypocreaceae</taxon>
        <taxon>Trichoderma</taxon>
    </lineage>
</organism>
<dbReference type="Pfam" id="PF13087">
    <property type="entry name" value="AAA_12"/>
    <property type="match status" value="1"/>
</dbReference>
<dbReference type="GO" id="GO:0043139">
    <property type="term" value="F:5'-3' DNA helicase activity"/>
    <property type="evidence" value="ECO:0007669"/>
    <property type="project" value="TreeGrafter"/>
</dbReference>
<accession>A0A0F9XC94</accession>
<keyword evidence="3" id="KW-0347">Helicase</keyword>
<dbReference type="InterPro" id="IPR050534">
    <property type="entry name" value="Coronavir_polyprotein_1ab"/>
</dbReference>
<dbReference type="AlphaFoldDB" id="A0A0F9XC94"/>
<dbReference type="Proteomes" id="UP000034112">
    <property type="component" value="Unassembled WGS sequence"/>
</dbReference>
<dbReference type="GO" id="GO:0005524">
    <property type="term" value="F:ATP binding"/>
    <property type="evidence" value="ECO:0007669"/>
    <property type="project" value="UniProtKB-KW"/>
</dbReference>
<name>A0A0F9XC94_TRIHA</name>
<dbReference type="InterPro" id="IPR027417">
    <property type="entry name" value="P-loop_NTPase"/>
</dbReference>
<evidence type="ECO:0000256" key="4">
    <source>
        <dbReference type="ARBA" id="ARBA00022840"/>
    </source>
</evidence>
<reference evidence="8" key="1">
    <citation type="journal article" date="2015" name="Genome Announc.">
        <title>Draft whole-genome sequence of the biocontrol agent Trichoderma harzianum T6776.</title>
        <authorList>
            <person name="Baroncelli R."/>
            <person name="Piaggeschi G."/>
            <person name="Fiorini L."/>
            <person name="Bertolini E."/>
            <person name="Zapparata A."/>
            <person name="Pe M.E."/>
            <person name="Sarrocco S."/>
            <person name="Vannacci G."/>
        </authorList>
    </citation>
    <scope>NUCLEOTIDE SEQUENCE [LARGE SCALE GENOMIC DNA]</scope>
    <source>
        <strain evidence="8">T6776</strain>
    </source>
</reference>
<protein>
    <recommendedName>
        <fullName evidence="6">DNA2/NAM7 helicase-like C-terminal domain-containing protein</fullName>
    </recommendedName>
</protein>
<dbReference type="GO" id="GO:0016787">
    <property type="term" value="F:hydrolase activity"/>
    <property type="evidence" value="ECO:0007669"/>
    <property type="project" value="UniProtKB-KW"/>
</dbReference>
<sequence length="275" mass="30648">MRPENEVIAKYAWGRILLITGYKQQKCLLEQKIAELPEDKVPRGLVSVRTIDDSPGHQAEFVFCDLVRTSGPGFLIEHQRLAVMTTRAQGLTILVDQQDILHAKESTALSRSAALSSFKDYLKSRNAIIKVAGWNILCNRCPEIANASGASLETFRNIPPLDGVSRAAFSSIKLGKVAGSVKKLKLQRKQQREDANANAYAQQMRLITTDYEDYIRARGSAQPVSETIAGPSTKPDHPPREMQLTIQPTAQESVADPQHHFITPQLSCYNYNIKY</sequence>